<dbReference type="InterPro" id="IPR002710">
    <property type="entry name" value="Dilute_dom"/>
</dbReference>
<reference evidence="4" key="2">
    <citation type="journal article" date="2013" name="G3 (Bethesda)">
        <title>Genomes of Ashbya fungi isolated from insects reveal four mating-type loci, numerous translocations, lack of transposons, and distinct gene duplications.</title>
        <authorList>
            <person name="Dietrich F.S."/>
            <person name="Voegeli S."/>
            <person name="Kuo S."/>
            <person name="Philippsen P."/>
        </authorList>
    </citation>
    <scope>GENOME REANNOTATION</scope>
    <source>
        <strain evidence="4">ATCC 10895 / CBS 109.51 / FGSC 9923 / NRRL Y-1056</strain>
    </source>
</reference>
<dbReference type="FunCoup" id="Q75DB5">
    <property type="interactions" value="25"/>
</dbReference>
<sequence>MNFQEPWSAATNADGFSLNSDSRTQKVKESLKLLKDTSDPWSALALLISEEESQVGRFKQLLQQVAGQVNDISRTSVPLLVYAIVFNHPEYIELLHETRDLDVNIADGLTSYSPLMWCFHLQQQECCVELLNYQDELQFDYRNSSSATALDLLVPGTEMYEFAEHHGLLELKHSPKVEDIFGSSGDLYKAPVRLDELDRTMNDKIRLQTVGLAVADEAGISASLYQPPDTGRPTTQEAATILFDYERLLPGQFIEFADFDIIQILDTLVDLPQRRPHDTVCPAALIFQCLRYARRKSQRSELVESTFHLSITRILSSQQANLGGVVTGNNGDIVSLSYWLSCLAFLYYFLYRDETFFRTHPLLLQELINAMQSLMMELCSSVHSRVEKLLVPAILSHTTIIDVKQTLYKKDWNFFKKKRQSHKKGPDSYDEILRMLYPPSIEEQMKPAPIKIVQIFGALAYVLESHQVHPLLSMQCLSTSIEWFSTSIFNIMVSSKKYLSRAQAMQIRLNLSTIEDWVKNHDMTVPKSKMVDTFIWERFPYTLLKPISEINLKQRTLRNITMYAPVKKEEELVMDPTNTLFYYQSFSRIAQIHLEPVHQLLQWLQVASSIDDEASLSNAMNLLNALNPAQLLKVVEKYRYEVDEKRFDSNLKKQLANMAKNESCSVLFPEKTQPLVILPMMSELTELYVTVPDAYRFVPLLPDDVREDIEILHERNVRDRSLEVQQTKQEPSITDDENEEDDTSSNDHRKSTTYEPSENGNIFGTINAPGNAIQRGDWQESSTIEENPW</sequence>
<reference evidence="3 4" key="1">
    <citation type="journal article" date="2004" name="Science">
        <title>The Ashbya gossypii genome as a tool for mapping the ancient Saccharomyces cerevisiae genome.</title>
        <authorList>
            <person name="Dietrich F.S."/>
            <person name="Voegeli S."/>
            <person name="Brachat S."/>
            <person name="Lerch A."/>
            <person name="Gates K."/>
            <person name="Steiner S."/>
            <person name="Mohr C."/>
            <person name="Pohlmann R."/>
            <person name="Luedi P."/>
            <person name="Choi S."/>
            <person name="Wing R.A."/>
            <person name="Flavier A."/>
            <person name="Gaffney T.D."/>
            <person name="Philippsen P."/>
        </authorList>
    </citation>
    <scope>NUCLEOTIDE SEQUENCE [LARGE SCALE GENOMIC DNA]</scope>
    <source>
        <strain evidence="4">ATCC 10895 / CBS 109.51 / FGSC 9923 / NRRL Y-1056</strain>
    </source>
</reference>
<dbReference type="KEGG" id="ago:AGOS_ABR111C"/>
<evidence type="ECO:0000256" key="1">
    <source>
        <dbReference type="SAM" id="MobiDB-lite"/>
    </source>
</evidence>
<dbReference type="InParanoid" id="Q75DB5"/>
<feature type="compositionally biased region" description="Polar residues" evidence="1">
    <location>
        <begin position="753"/>
        <end position="764"/>
    </location>
</feature>
<evidence type="ECO:0000313" key="4">
    <source>
        <dbReference type="Proteomes" id="UP000000591"/>
    </source>
</evidence>
<evidence type="ECO:0000259" key="2">
    <source>
        <dbReference type="PROSITE" id="PS51126"/>
    </source>
</evidence>
<organism evidence="3 4">
    <name type="scientific">Eremothecium gossypii (strain ATCC 10895 / CBS 109.51 / FGSC 9923 / NRRL Y-1056)</name>
    <name type="common">Yeast</name>
    <name type="synonym">Ashbya gossypii</name>
    <dbReference type="NCBI Taxonomy" id="284811"/>
    <lineage>
        <taxon>Eukaryota</taxon>
        <taxon>Fungi</taxon>
        <taxon>Dikarya</taxon>
        <taxon>Ascomycota</taxon>
        <taxon>Saccharomycotina</taxon>
        <taxon>Saccharomycetes</taxon>
        <taxon>Saccharomycetales</taxon>
        <taxon>Saccharomycetaceae</taxon>
        <taxon>Eremothecium</taxon>
    </lineage>
</organism>
<feature type="region of interest" description="Disordered" evidence="1">
    <location>
        <begin position="721"/>
        <end position="789"/>
    </location>
</feature>
<dbReference type="PROSITE" id="PS51126">
    <property type="entry name" value="DILUTE"/>
    <property type="match status" value="1"/>
</dbReference>
<keyword evidence="4" id="KW-1185">Reference proteome</keyword>
<dbReference type="InterPro" id="IPR037986">
    <property type="entry name" value="Myo5p-like_CBD_DIL"/>
</dbReference>
<dbReference type="AlphaFoldDB" id="Q75DB5"/>
<dbReference type="Proteomes" id="UP000000591">
    <property type="component" value="Chromosome II"/>
</dbReference>
<dbReference type="SUPFAM" id="SSF48403">
    <property type="entry name" value="Ankyrin repeat"/>
    <property type="match status" value="1"/>
</dbReference>
<name>Q75DB5_EREGS</name>
<dbReference type="OrthoDB" id="426293at2759"/>
<gene>
    <name evidence="3" type="ORF">AGOS_ABR111C</name>
</gene>
<dbReference type="SMART" id="SM01132">
    <property type="entry name" value="DIL"/>
    <property type="match status" value="1"/>
</dbReference>
<feature type="compositionally biased region" description="Polar residues" evidence="1">
    <location>
        <begin position="779"/>
        <end position="789"/>
    </location>
</feature>
<feature type="domain" description="Dilute" evidence="2">
    <location>
        <begin position="312"/>
        <end position="661"/>
    </location>
</feature>
<dbReference type="STRING" id="284811.Q75DB5"/>
<dbReference type="PANTHER" id="PTHR16027:SF6">
    <property type="entry name" value="DILUTE DOMAIN-CONTAINING PROTEIN"/>
    <property type="match status" value="1"/>
</dbReference>
<dbReference type="HOGENOM" id="CLU_019651_0_0_1"/>
<dbReference type="InterPro" id="IPR052072">
    <property type="entry name" value="Vascular_dev_regulator"/>
</dbReference>
<dbReference type="RefSeq" id="NP_983058.2">
    <property type="nucleotide sequence ID" value="NM_208411.2"/>
</dbReference>
<dbReference type="GO" id="GO:0051020">
    <property type="term" value="F:GTPase binding"/>
    <property type="evidence" value="ECO:0000318"/>
    <property type="project" value="GO_Central"/>
</dbReference>
<feature type="compositionally biased region" description="Acidic residues" evidence="1">
    <location>
        <begin position="733"/>
        <end position="744"/>
    </location>
</feature>
<evidence type="ECO:0000313" key="3">
    <source>
        <dbReference type="EMBL" id="AAS50882.2"/>
    </source>
</evidence>
<dbReference type="Gene3D" id="1.25.40.20">
    <property type="entry name" value="Ankyrin repeat-containing domain"/>
    <property type="match status" value="1"/>
</dbReference>
<dbReference type="Pfam" id="PF01843">
    <property type="entry name" value="DIL"/>
    <property type="match status" value="2"/>
</dbReference>
<dbReference type="PANTHER" id="PTHR16027">
    <property type="entry name" value="DILUTE DOMAIN-CONTAINING PROTEIN YPR089W"/>
    <property type="match status" value="1"/>
</dbReference>
<dbReference type="GeneID" id="4619164"/>
<dbReference type="InterPro" id="IPR036770">
    <property type="entry name" value="Ankyrin_rpt-contain_sf"/>
</dbReference>
<protein>
    <submittedName>
        <fullName evidence="3">ABR111Cp</fullName>
    </submittedName>
</protein>
<accession>Q75DB5</accession>
<proteinExistence type="predicted"/>
<dbReference type="eggNOG" id="ENOG502QRMC">
    <property type="taxonomic scope" value="Eukaryota"/>
</dbReference>
<dbReference type="CDD" id="cd15473">
    <property type="entry name" value="Myo5p-like_CBD_DIL_ANK"/>
    <property type="match status" value="1"/>
</dbReference>
<feature type="compositionally biased region" description="Polar residues" evidence="1">
    <location>
        <begin position="723"/>
        <end position="732"/>
    </location>
</feature>
<dbReference type="OMA" id="YAKDWNL"/>
<dbReference type="EMBL" id="AE016815">
    <property type="protein sequence ID" value="AAS50882.2"/>
    <property type="molecule type" value="Genomic_DNA"/>
</dbReference>